<sequence length="97" mass="11146">MKEEATKFSVLCVEPMKESENGTSMARQRIVTGKVWRKEQRKSETQKGKKTVGVNKRTFVNPSFGPFIEVRLGLFMHLPVRICGMSTLLFVMRNCFC</sequence>
<keyword evidence="1" id="KW-1185">Reference proteome</keyword>
<evidence type="ECO:0000313" key="1">
    <source>
        <dbReference type="Proteomes" id="UP000036681"/>
    </source>
</evidence>
<organism evidence="1 2">
    <name type="scientific">Ascaris lumbricoides</name>
    <name type="common">Giant roundworm</name>
    <dbReference type="NCBI Taxonomy" id="6252"/>
    <lineage>
        <taxon>Eukaryota</taxon>
        <taxon>Metazoa</taxon>
        <taxon>Ecdysozoa</taxon>
        <taxon>Nematoda</taxon>
        <taxon>Chromadorea</taxon>
        <taxon>Rhabditida</taxon>
        <taxon>Spirurina</taxon>
        <taxon>Ascaridomorpha</taxon>
        <taxon>Ascaridoidea</taxon>
        <taxon>Ascarididae</taxon>
        <taxon>Ascaris</taxon>
    </lineage>
</organism>
<name>A0A0M3ID35_ASCLU</name>
<protein>
    <submittedName>
        <fullName evidence="2">Transmembrane protein</fullName>
    </submittedName>
</protein>
<dbReference type="Proteomes" id="UP000036681">
    <property type="component" value="Unplaced"/>
</dbReference>
<reference evidence="2" key="1">
    <citation type="submission" date="2017-02" db="UniProtKB">
        <authorList>
            <consortium name="WormBaseParasite"/>
        </authorList>
    </citation>
    <scope>IDENTIFICATION</scope>
</reference>
<proteinExistence type="predicted"/>
<evidence type="ECO:0000313" key="2">
    <source>
        <dbReference type="WBParaSite" id="ALUE_0001588701-mRNA-1"/>
    </source>
</evidence>
<dbReference type="WBParaSite" id="ALUE_0001588701-mRNA-1">
    <property type="protein sequence ID" value="ALUE_0001588701-mRNA-1"/>
    <property type="gene ID" value="ALUE_0001588701"/>
</dbReference>
<dbReference type="AlphaFoldDB" id="A0A0M3ID35"/>
<accession>A0A0M3ID35</accession>